<evidence type="ECO:0000313" key="1">
    <source>
        <dbReference type="EMBL" id="CAF4721413.1"/>
    </source>
</evidence>
<name>A0A8S3D0H8_9BILA</name>
<dbReference type="Proteomes" id="UP000681720">
    <property type="component" value="Unassembled WGS sequence"/>
</dbReference>
<dbReference type="EMBL" id="CAJOBJ010186334">
    <property type="protein sequence ID" value="CAF4937454.1"/>
    <property type="molecule type" value="Genomic_DNA"/>
</dbReference>
<reference evidence="2" key="1">
    <citation type="submission" date="2021-02" db="EMBL/GenBank/DDBJ databases">
        <authorList>
            <person name="Nowell W R."/>
        </authorList>
    </citation>
    <scope>NUCLEOTIDE SEQUENCE</scope>
</reference>
<evidence type="ECO:0000313" key="2">
    <source>
        <dbReference type="EMBL" id="CAF4937454.1"/>
    </source>
</evidence>
<comment type="caution">
    <text evidence="2">The sequence shown here is derived from an EMBL/GenBank/DDBJ whole genome shotgun (WGS) entry which is preliminary data.</text>
</comment>
<dbReference type="Proteomes" id="UP000681967">
    <property type="component" value="Unassembled WGS sequence"/>
</dbReference>
<dbReference type="InterPro" id="IPR008979">
    <property type="entry name" value="Galactose-bd-like_sf"/>
</dbReference>
<evidence type="ECO:0000313" key="3">
    <source>
        <dbReference type="Proteomes" id="UP000681720"/>
    </source>
</evidence>
<sequence>MTNLNENKVSNNVNILEYRPWIGFEAGTWLGGLTGDQRPFDKDSLIYDSEQIKQAIEIIGVVNVSLQVRTLTETKLSK</sequence>
<dbReference type="SUPFAM" id="SSF49785">
    <property type="entry name" value="Galactose-binding domain-like"/>
    <property type="match status" value="1"/>
</dbReference>
<protein>
    <submittedName>
        <fullName evidence="2">Uncharacterized protein</fullName>
    </submittedName>
</protein>
<dbReference type="EMBL" id="CAJOBH010123057">
    <property type="protein sequence ID" value="CAF4721413.1"/>
    <property type="molecule type" value="Genomic_DNA"/>
</dbReference>
<feature type="non-terminal residue" evidence="2">
    <location>
        <position position="1"/>
    </location>
</feature>
<proteinExistence type="predicted"/>
<organism evidence="2 3">
    <name type="scientific">Rotaria magnacalcarata</name>
    <dbReference type="NCBI Taxonomy" id="392030"/>
    <lineage>
        <taxon>Eukaryota</taxon>
        <taxon>Metazoa</taxon>
        <taxon>Spiralia</taxon>
        <taxon>Gnathifera</taxon>
        <taxon>Rotifera</taxon>
        <taxon>Eurotatoria</taxon>
        <taxon>Bdelloidea</taxon>
        <taxon>Philodinida</taxon>
        <taxon>Philodinidae</taxon>
        <taxon>Rotaria</taxon>
    </lineage>
</organism>
<dbReference type="AlphaFoldDB" id="A0A8S3D0H8"/>
<accession>A0A8S3D0H8</accession>
<gene>
    <name evidence="1" type="ORF">BYL167_LOCUS44898</name>
    <name evidence="2" type="ORF">GIL414_LOCUS53646</name>
</gene>